<feature type="region of interest" description="Disordered" evidence="3">
    <location>
        <begin position="294"/>
        <end position="347"/>
    </location>
</feature>
<dbReference type="SMART" id="SM00360">
    <property type="entry name" value="RRM"/>
    <property type="match status" value="2"/>
</dbReference>
<name>A0A4V4MFT4_9BASI</name>
<gene>
    <name evidence="7" type="ORF">E3Q01_03033</name>
    <name evidence="6" type="ORF">E3Q10_02953</name>
    <name evidence="5" type="ORF">E3Q22_03098</name>
</gene>
<evidence type="ECO:0000256" key="1">
    <source>
        <dbReference type="ARBA" id="ARBA00022884"/>
    </source>
</evidence>
<dbReference type="GO" id="GO:0003723">
    <property type="term" value="F:RNA binding"/>
    <property type="evidence" value="ECO:0007669"/>
    <property type="project" value="UniProtKB-UniRule"/>
</dbReference>
<evidence type="ECO:0000313" key="10">
    <source>
        <dbReference type="Proteomes" id="UP000310708"/>
    </source>
</evidence>
<feature type="region of interest" description="Disordered" evidence="3">
    <location>
        <begin position="1"/>
        <end position="74"/>
    </location>
</feature>
<feature type="domain" description="RRM" evidence="4">
    <location>
        <begin position="79"/>
        <end position="162"/>
    </location>
</feature>
<reference evidence="8 9" key="1">
    <citation type="submission" date="2019-03" db="EMBL/GenBank/DDBJ databases">
        <title>Sequencing 25 genomes of Wallemia mellicola.</title>
        <authorList>
            <person name="Gostincar C."/>
        </authorList>
    </citation>
    <scope>NUCLEOTIDE SEQUENCE [LARGE SCALE GENOMIC DNA]</scope>
    <source>
        <strain evidence="5 9">EXF-6152</strain>
        <strain evidence="7 10">EXF-757</strain>
        <strain evidence="6 8">EXF-8738</strain>
    </source>
</reference>
<evidence type="ECO:0000313" key="6">
    <source>
        <dbReference type="EMBL" id="TIC28792.1"/>
    </source>
</evidence>
<evidence type="ECO:0000313" key="9">
    <source>
        <dbReference type="Proteomes" id="UP000310685"/>
    </source>
</evidence>
<feature type="compositionally biased region" description="Basic and acidic residues" evidence="3">
    <location>
        <begin position="1"/>
        <end position="33"/>
    </location>
</feature>
<dbReference type="PANTHER" id="PTHR23236">
    <property type="entry name" value="EUKARYOTIC TRANSLATION INITIATION FACTOR 4B/4H"/>
    <property type="match status" value="1"/>
</dbReference>
<dbReference type="Proteomes" id="UP000310685">
    <property type="component" value="Unassembled WGS sequence"/>
</dbReference>
<evidence type="ECO:0000256" key="2">
    <source>
        <dbReference type="PROSITE-ProRule" id="PRU00176"/>
    </source>
</evidence>
<organism evidence="5 9">
    <name type="scientific">Wallemia mellicola</name>
    <dbReference type="NCBI Taxonomy" id="1708541"/>
    <lineage>
        <taxon>Eukaryota</taxon>
        <taxon>Fungi</taxon>
        <taxon>Dikarya</taxon>
        <taxon>Basidiomycota</taxon>
        <taxon>Wallemiomycotina</taxon>
        <taxon>Wallemiomycetes</taxon>
        <taxon>Wallemiales</taxon>
        <taxon>Wallemiaceae</taxon>
        <taxon>Wallemia</taxon>
    </lineage>
</organism>
<comment type="caution">
    <text evidence="5">The sequence shown here is derived from an EMBL/GenBank/DDBJ whole genome shotgun (WGS) entry which is preliminary data.</text>
</comment>
<evidence type="ECO:0000256" key="3">
    <source>
        <dbReference type="SAM" id="MobiDB-lite"/>
    </source>
</evidence>
<dbReference type="AlphaFoldDB" id="A0A4V4MFT4"/>
<protein>
    <recommendedName>
        <fullName evidence="4">RRM domain-containing protein</fullName>
    </recommendedName>
</protein>
<dbReference type="EMBL" id="SPRC01000035">
    <property type="protein sequence ID" value="TIB77382.1"/>
    <property type="molecule type" value="Genomic_DNA"/>
</dbReference>
<feature type="compositionally biased region" description="Basic and acidic residues" evidence="3">
    <location>
        <begin position="41"/>
        <end position="74"/>
    </location>
</feature>
<sequence length="582" mass="66513">MSSSDSDKESLAEQPEKIAEEQPEEPQEKALSHKERRKQRRAEALAKEKPEADTEQSSEQKEDSEKTEKVESRPQRSAYAVWIGNLSFKTTRERLFEWISANIQESEDVITRINMPKGQRAHEHNKGFAYVDITTEDIMNKVIAQSENNLDGRKLLIKSASDFGGRPKPQLPEGVSNENDLSKFSKKILSSQQNKPNPTLFFGNLSFETTEESIKSWLISNAEKLHTRQKQQQKVDQESKLDVGVKRIRLGTFPDSGKCKGWCFIDFKNTTQATSALCDSHNHRMYGRDLVVQFGQDRSEQKKRKYDKEAEKEDTNERPDNRKPKRAKPGAALANAQRSEKASGAINQPSAGIVEDLVGKATGINVTQKIEEQNKLSEYAHNINDSQWKLLVENSNQDNVWLILITSGKQDEFERLLKESFNNLAEETRDDDNIKLGRADYGNDIRSLSTRWLLFQVPIYVFTDDNGRTLRFMSPYHYTPSSTNLRKLLLEKGYKALPIWDSEFSYEGKYARYMDVYTNLSVYLHSKLDVIPSIVWYIGIASASSSLLKWMHKDDKKNLARQKGSAEKDNASAHTRSKTAVK</sequence>
<evidence type="ECO:0000259" key="4">
    <source>
        <dbReference type="PROSITE" id="PS50102"/>
    </source>
</evidence>
<evidence type="ECO:0000313" key="5">
    <source>
        <dbReference type="EMBL" id="TIB77382.1"/>
    </source>
</evidence>
<dbReference type="SUPFAM" id="SSF54928">
    <property type="entry name" value="RNA-binding domain, RBD"/>
    <property type="match status" value="2"/>
</dbReference>
<feature type="region of interest" description="Disordered" evidence="3">
    <location>
        <begin position="559"/>
        <end position="582"/>
    </location>
</feature>
<evidence type="ECO:0000313" key="8">
    <source>
        <dbReference type="Proteomes" id="UP000305647"/>
    </source>
</evidence>
<feature type="compositionally biased region" description="Basic and acidic residues" evidence="3">
    <location>
        <begin position="306"/>
        <end position="322"/>
    </location>
</feature>
<proteinExistence type="predicted"/>
<dbReference type="PANTHER" id="PTHR23236:SF95">
    <property type="entry name" value="NUCLEOLAR PROTEIN 13"/>
    <property type="match status" value="1"/>
</dbReference>
<dbReference type="GO" id="GO:0005730">
    <property type="term" value="C:nucleolus"/>
    <property type="evidence" value="ECO:0007669"/>
    <property type="project" value="TreeGrafter"/>
</dbReference>
<dbReference type="Gene3D" id="3.30.70.330">
    <property type="match status" value="2"/>
</dbReference>
<evidence type="ECO:0000313" key="7">
    <source>
        <dbReference type="EMBL" id="TIC64022.1"/>
    </source>
</evidence>
<dbReference type="Proteomes" id="UP000310708">
    <property type="component" value="Unassembled WGS sequence"/>
</dbReference>
<dbReference type="EMBL" id="SPRO01000034">
    <property type="protein sequence ID" value="TIC28792.1"/>
    <property type="molecule type" value="Genomic_DNA"/>
</dbReference>
<dbReference type="InterPro" id="IPR035979">
    <property type="entry name" value="RBD_domain_sf"/>
</dbReference>
<dbReference type="InterPro" id="IPR000504">
    <property type="entry name" value="RRM_dom"/>
</dbReference>
<feature type="domain" description="RRM" evidence="4">
    <location>
        <begin position="198"/>
        <end position="297"/>
    </location>
</feature>
<feature type="compositionally biased region" description="Basic and acidic residues" evidence="3">
    <location>
        <begin position="559"/>
        <end position="571"/>
    </location>
</feature>
<dbReference type="InterPro" id="IPR012677">
    <property type="entry name" value="Nucleotide-bd_a/b_plait_sf"/>
</dbReference>
<dbReference type="PROSITE" id="PS50102">
    <property type="entry name" value="RRM"/>
    <property type="match status" value="2"/>
</dbReference>
<keyword evidence="1 2" id="KW-0694">RNA-binding</keyword>
<accession>A0A4V4MFT4</accession>
<dbReference type="EMBL" id="SPRX01000039">
    <property type="protein sequence ID" value="TIC64022.1"/>
    <property type="molecule type" value="Genomic_DNA"/>
</dbReference>
<dbReference type="Proteomes" id="UP000305647">
    <property type="component" value="Unassembled WGS sequence"/>
</dbReference>